<dbReference type="Pfam" id="PF00834">
    <property type="entry name" value="Ribul_P_3_epim"/>
    <property type="match status" value="1"/>
</dbReference>
<dbReference type="FunFam" id="3.20.20.70:FF:000004">
    <property type="entry name" value="Ribulose-phosphate 3-epimerase"/>
    <property type="match status" value="1"/>
</dbReference>
<keyword evidence="13" id="KW-0862">Zinc</keyword>
<dbReference type="GO" id="GO:0005737">
    <property type="term" value="C:cytoplasm"/>
    <property type="evidence" value="ECO:0007669"/>
    <property type="project" value="UniProtKB-ARBA"/>
</dbReference>
<evidence type="ECO:0000256" key="14">
    <source>
        <dbReference type="PIRSR" id="PIRSR001461-3"/>
    </source>
</evidence>
<dbReference type="NCBIfam" id="NF004076">
    <property type="entry name" value="PRK05581.1-4"/>
    <property type="match status" value="1"/>
</dbReference>
<gene>
    <name evidence="10" type="primary">rpe</name>
    <name evidence="15" type="ORF">XJ32_01800</name>
</gene>
<keyword evidence="13" id="KW-0170">Cobalt</keyword>
<dbReference type="NCBIfam" id="TIGR01163">
    <property type="entry name" value="rpe"/>
    <property type="match status" value="1"/>
</dbReference>
<dbReference type="CDD" id="cd00429">
    <property type="entry name" value="RPE"/>
    <property type="match status" value="1"/>
</dbReference>
<keyword evidence="9 10" id="KW-0413">Isomerase</keyword>
<dbReference type="SUPFAM" id="SSF51366">
    <property type="entry name" value="Ribulose-phoshate binding barrel"/>
    <property type="match status" value="1"/>
</dbReference>
<dbReference type="PANTHER" id="PTHR11749">
    <property type="entry name" value="RIBULOSE-5-PHOSPHATE-3-EPIMERASE"/>
    <property type="match status" value="1"/>
</dbReference>
<evidence type="ECO:0000256" key="6">
    <source>
        <dbReference type="ARBA" id="ARBA00009541"/>
    </source>
</evidence>
<name>A0A1Q2LJF3_9HELI</name>
<dbReference type="HAMAP" id="MF_02227">
    <property type="entry name" value="RPE"/>
    <property type="match status" value="1"/>
</dbReference>
<comment type="cofactor">
    <cofactor evidence="2">
        <name>Mn(2+)</name>
        <dbReference type="ChEBI" id="CHEBI:29035"/>
    </cofactor>
</comment>
<evidence type="ECO:0000256" key="10">
    <source>
        <dbReference type="HAMAP-Rule" id="MF_02227"/>
    </source>
</evidence>
<dbReference type="KEGG" id="hbl:XJ32_01800"/>
<comment type="function">
    <text evidence="10">Catalyzes the reversible epimerization of D-ribulose 5-phosphate to D-xylulose 5-phosphate.</text>
</comment>
<feature type="binding site" evidence="10">
    <location>
        <begin position="173"/>
        <end position="175"/>
    </location>
    <ligand>
        <name>substrate</name>
    </ligand>
</feature>
<dbReference type="GO" id="GO:0006098">
    <property type="term" value="P:pentose-phosphate shunt"/>
    <property type="evidence" value="ECO:0007669"/>
    <property type="project" value="UniProtKB-UniRule"/>
</dbReference>
<comment type="catalytic activity">
    <reaction evidence="1 10 11">
        <text>D-ribulose 5-phosphate = D-xylulose 5-phosphate</text>
        <dbReference type="Rhea" id="RHEA:13677"/>
        <dbReference type="ChEBI" id="CHEBI:57737"/>
        <dbReference type="ChEBI" id="CHEBI:58121"/>
        <dbReference type="EC" id="5.1.3.1"/>
    </reaction>
</comment>
<dbReference type="PIRSF" id="PIRSF001461">
    <property type="entry name" value="RPE"/>
    <property type="match status" value="1"/>
</dbReference>
<keyword evidence="13" id="KW-0464">Manganese</keyword>
<evidence type="ECO:0000256" key="13">
    <source>
        <dbReference type="PIRSR" id="PIRSR001461-2"/>
    </source>
</evidence>
<evidence type="ECO:0000313" key="16">
    <source>
        <dbReference type="Proteomes" id="UP000188298"/>
    </source>
</evidence>
<dbReference type="Proteomes" id="UP000188298">
    <property type="component" value="Chromosome"/>
</dbReference>
<evidence type="ECO:0000256" key="3">
    <source>
        <dbReference type="ARBA" id="ARBA00001941"/>
    </source>
</evidence>
<comment type="cofactor">
    <cofactor evidence="4">
        <name>Zn(2+)</name>
        <dbReference type="ChEBI" id="CHEBI:29105"/>
    </cofactor>
</comment>
<proteinExistence type="inferred from homology"/>
<organism evidence="15 16">
    <name type="scientific">Helicobacter bilis</name>
    <dbReference type="NCBI Taxonomy" id="37372"/>
    <lineage>
        <taxon>Bacteria</taxon>
        <taxon>Pseudomonadati</taxon>
        <taxon>Campylobacterota</taxon>
        <taxon>Epsilonproteobacteria</taxon>
        <taxon>Campylobacterales</taxon>
        <taxon>Helicobacteraceae</taxon>
        <taxon>Helicobacter</taxon>
    </lineage>
</organism>
<dbReference type="InterPro" id="IPR013785">
    <property type="entry name" value="Aldolase_TIM"/>
</dbReference>
<dbReference type="InterPro" id="IPR026019">
    <property type="entry name" value="Ribul_P_3_epim"/>
</dbReference>
<dbReference type="PROSITE" id="PS01086">
    <property type="entry name" value="RIBUL_P_3_EPIMER_2"/>
    <property type="match status" value="1"/>
</dbReference>
<feature type="active site" description="Proton acceptor" evidence="10 12">
    <location>
        <position position="33"/>
    </location>
</feature>
<feature type="binding site" evidence="10 13">
    <location>
        <position position="33"/>
    </location>
    <ligand>
        <name>a divalent metal cation</name>
        <dbReference type="ChEBI" id="CHEBI:60240"/>
    </ligand>
</feature>
<keyword evidence="10 11" id="KW-0119">Carbohydrate metabolism</keyword>
<dbReference type="AlphaFoldDB" id="A0A1Q2LJF3"/>
<evidence type="ECO:0000313" key="15">
    <source>
        <dbReference type="EMBL" id="AQQ60624.1"/>
    </source>
</evidence>
<comment type="similarity">
    <text evidence="6 10 11">Belongs to the ribulose-phosphate 3-epimerase family.</text>
</comment>
<feature type="binding site" evidence="10 13">
    <location>
        <position position="64"/>
    </location>
    <ligand>
        <name>a divalent metal cation</name>
        <dbReference type="ChEBI" id="CHEBI:60240"/>
    </ligand>
</feature>
<evidence type="ECO:0000256" key="1">
    <source>
        <dbReference type="ARBA" id="ARBA00001782"/>
    </source>
</evidence>
<comment type="cofactor">
    <cofactor evidence="3">
        <name>Co(2+)</name>
        <dbReference type="ChEBI" id="CHEBI:48828"/>
    </cofactor>
</comment>
<evidence type="ECO:0000256" key="11">
    <source>
        <dbReference type="PIRNR" id="PIRNR001461"/>
    </source>
</evidence>
<evidence type="ECO:0000256" key="2">
    <source>
        <dbReference type="ARBA" id="ARBA00001936"/>
    </source>
</evidence>
<reference evidence="15 16" key="1">
    <citation type="submission" date="2017-02" db="EMBL/GenBank/DDBJ databases">
        <title>Whole genome sequencing of Helicobacter bilis strain AAQJH.</title>
        <authorList>
            <person name="Conlan S."/>
            <person name="Thomas P.J."/>
            <person name="Mullikin J."/>
            <person name="Palmore T.N."/>
            <person name="Frank K.M."/>
            <person name="Segre J.A."/>
        </authorList>
    </citation>
    <scope>NUCLEOTIDE SEQUENCE [LARGE SCALE GENOMIC DNA]</scope>
    <source>
        <strain evidence="15 16">AAQJH</strain>
    </source>
</reference>
<keyword evidence="8 10" id="KW-0479">Metal-binding</keyword>
<accession>A0A1Q2LJF3</accession>
<dbReference type="GO" id="GO:0046872">
    <property type="term" value="F:metal ion binding"/>
    <property type="evidence" value="ECO:0007669"/>
    <property type="project" value="UniProtKB-UniRule"/>
</dbReference>
<comment type="pathway">
    <text evidence="10">Carbohydrate degradation.</text>
</comment>
<feature type="binding site" evidence="10 14">
    <location>
        <position position="64"/>
    </location>
    <ligand>
        <name>substrate</name>
    </ligand>
</feature>
<comment type="caution">
    <text evidence="10">Lacks conserved residue(s) required for the propagation of feature annotation.</text>
</comment>
<evidence type="ECO:0000256" key="12">
    <source>
        <dbReference type="PIRSR" id="PIRSR001461-1"/>
    </source>
</evidence>
<feature type="binding site" evidence="14">
    <location>
        <position position="175"/>
    </location>
    <ligand>
        <name>substrate</name>
    </ligand>
</feature>
<evidence type="ECO:0000256" key="7">
    <source>
        <dbReference type="ARBA" id="ARBA00013188"/>
    </source>
</evidence>
<comment type="cofactor">
    <cofactor evidence="5">
        <name>Fe(2+)</name>
        <dbReference type="ChEBI" id="CHEBI:29033"/>
    </cofactor>
</comment>
<dbReference type="RefSeq" id="WP_077390035.1">
    <property type="nucleotide sequence ID" value="NZ_CP019645.1"/>
</dbReference>
<dbReference type="InterPro" id="IPR000056">
    <property type="entry name" value="Ribul_P_3_epim-like"/>
</dbReference>
<evidence type="ECO:0000256" key="8">
    <source>
        <dbReference type="ARBA" id="ARBA00022723"/>
    </source>
</evidence>
<sequence length="213" mass="23676">MQVAPSLLSANFLYLAQEIESVVKGGCDLLHIDVMDGHFVPNMTLGPCVLEGIKDISEIPLDIHFMVEDANFFVDLYAPLGPKYMSVHIESEKHLHRLIQKIRSYGISPAIALNPHTPLDGLKYILTDIDMVLIMSVNPGFGGQQFIPNMIEKIADLKDMILMRNPQCLIEVDGGINDTNIHALKNVGVDIAVAGNYIFKQKDRKLAIQKLKV</sequence>
<feature type="binding site" evidence="10 14">
    <location>
        <position position="6"/>
    </location>
    <ligand>
        <name>substrate</name>
    </ligand>
</feature>
<evidence type="ECO:0000256" key="5">
    <source>
        <dbReference type="ARBA" id="ARBA00001954"/>
    </source>
</evidence>
<feature type="binding site" evidence="10 13">
    <location>
        <position position="31"/>
    </location>
    <ligand>
        <name>a divalent metal cation</name>
        <dbReference type="ChEBI" id="CHEBI:60240"/>
    </ligand>
</feature>
<evidence type="ECO:0000256" key="4">
    <source>
        <dbReference type="ARBA" id="ARBA00001947"/>
    </source>
</evidence>
<evidence type="ECO:0000256" key="9">
    <source>
        <dbReference type="ARBA" id="ARBA00023235"/>
    </source>
</evidence>
<dbReference type="EC" id="5.1.3.1" evidence="7 10"/>
<dbReference type="InterPro" id="IPR011060">
    <property type="entry name" value="RibuloseP-bd_barrel"/>
</dbReference>
<dbReference type="GO" id="GO:0019323">
    <property type="term" value="P:pentose catabolic process"/>
    <property type="evidence" value="ECO:0007669"/>
    <property type="project" value="UniProtKB-UniRule"/>
</dbReference>
<dbReference type="Gene3D" id="3.20.20.70">
    <property type="entry name" value="Aldolase class I"/>
    <property type="match status" value="1"/>
</dbReference>
<feature type="binding site" evidence="10 14">
    <location>
        <begin position="140"/>
        <end position="143"/>
    </location>
    <ligand>
        <name>substrate</name>
    </ligand>
</feature>
<feature type="active site" description="Proton donor" evidence="10 12">
    <location>
        <position position="173"/>
    </location>
</feature>
<dbReference type="GO" id="GO:0004750">
    <property type="term" value="F:D-ribulose-phosphate 3-epimerase activity"/>
    <property type="evidence" value="ECO:0007669"/>
    <property type="project" value="UniProtKB-UniRule"/>
</dbReference>
<protein>
    <recommendedName>
        <fullName evidence="7 10">Ribulose-phosphate 3-epimerase</fullName>
        <ecNumber evidence="7 10">5.1.3.1</ecNumber>
    </recommendedName>
</protein>
<dbReference type="PROSITE" id="PS01085">
    <property type="entry name" value="RIBUL_P_3_EPIMER_1"/>
    <property type="match status" value="1"/>
</dbReference>
<comment type="cofactor">
    <cofactor evidence="10 13">
        <name>a divalent metal cation</name>
        <dbReference type="ChEBI" id="CHEBI:60240"/>
    </cofactor>
    <text evidence="10 13">Binds 1 divalent metal cation per subunit.</text>
</comment>
<feature type="binding site" evidence="10 13">
    <location>
        <position position="173"/>
    </location>
    <ligand>
        <name>a divalent metal cation</name>
        <dbReference type="ChEBI" id="CHEBI:60240"/>
    </ligand>
</feature>
<dbReference type="EMBL" id="CP019645">
    <property type="protein sequence ID" value="AQQ60624.1"/>
    <property type="molecule type" value="Genomic_DNA"/>
</dbReference>